<feature type="transmembrane region" description="Helical" evidence="1">
    <location>
        <begin position="17"/>
        <end position="37"/>
    </location>
</feature>
<evidence type="ECO:0000313" key="2">
    <source>
        <dbReference type="EMBL" id="TNN13487.1"/>
    </source>
</evidence>
<reference evidence="2 3" key="1">
    <citation type="submission" date="2019-03" db="EMBL/GenBank/DDBJ databases">
        <title>An improved genome assembly of the fluke Schistosoma japonicum.</title>
        <authorList>
            <person name="Hu W."/>
            <person name="Luo F."/>
            <person name="Yin M."/>
            <person name="Mo X."/>
            <person name="Sun C."/>
            <person name="Wu Q."/>
            <person name="Zhu B."/>
            <person name="Xiang M."/>
            <person name="Wang J."/>
            <person name="Wang Y."/>
            <person name="Zhang T."/>
            <person name="Xu B."/>
            <person name="Zheng H."/>
            <person name="Feng Z."/>
        </authorList>
    </citation>
    <scope>NUCLEOTIDE SEQUENCE [LARGE SCALE GENOMIC DNA]</scope>
    <source>
        <strain evidence="2">HuSjv2</strain>
        <tissue evidence="2">Worms</tissue>
    </source>
</reference>
<keyword evidence="1" id="KW-0472">Membrane</keyword>
<dbReference type="OrthoDB" id="6222109at2759"/>
<keyword evidence="1" id="KW-0812">Transmembrane</keyword>
<dbReference type="Proteomes" id="UP000311919">
    <property type="component" value="Unassembled WGS sequence"/>
</dbReference>
<evidence type="ECO:0000313" key="3">
    <source>
        <dbReference type="Proteomes" id="UP000311919"/>
    </source>
</evidence>
<keyword evidence="3" id="KW-1185">Reference proteome</keyword>
<comment type="caution">
    <text evidence="2">The sequence shown here is derived from an EMBL/GenBank/DDBJ whole genome shotgun (WGS) entry which is preliminary data.</text>
</comment>
<name>A0A4Z2DAF7_SCHJA</name>
<organism evidence="2 3">
    <name type="scientific">Schistosoma japonicum</name>
    <name type="common">Blood fluke</name>
    <dbReference type="NCBI Taxonomy" id="6182"/>
    <lineage>
        <taxon>Eukaryota</taxon>
        <taxon>Metazoa</taxon>
        <taxon>Spiralia</taxon>
        <taxon>Lophotrochozoa</taxon>
        <taxon>Platyhelminthes</taxon>
        <taxon>Trematoda</taxon>
        <taxon>Digenea</taxon>
        <taxon>Strigeidida</taxon>
        <taxon>Schistosomatoidea</taxon>
        <taxon>Schistosomatidae</taxon>
        <taxon>Schistosoma</taxon>
    </lineage>
</organism>
<accession>A0A4Z2DAF7</accession>
<proteinExistence type="predicted"/>
<gene>
    <name evidence="2" type="ORF">EWB00_002860</name>
</gene>
<protein>
    <submittedName>
        <fullName evidence="2">Uncharacterized protein</fullName>
    </submittedName>
</protein>
<keyword evidence="1" id="KW-1133">Transmembrane helix</keyword>
<dbReference type="EMBL" id="SKCS01000189">
    <property type="protein sequence ID" value="TNN13487.1"/>
    <property type="molecule type" value="Genomic_DNA"/>
</dbReference>
<sequence>MSSLQRSLISRILKTSYLMYHIICFIFIFQTVGIYTMKNNNLMNKLIFTKSCPEENYRFHNATGNFLCVVPTAKICFELCQKLSCNEWYYMSFIPSGSNQVKHHHRCRCFPEYHFCFYNPVPRKYRDFY</sequence>
<dbReference type="AlphaFoldDB" id="A0A4Z2DAF7"/>
<evidence type="ECO:0000256" key="1">
    <source>
        <dbReference type="SAM" id="Phobius"/>
    </source>
</evidence>